<keyword evidence="2" id="KW-1185">Reference proteome</keyword>
<reference evidence="1" key="1">
    <citation type="journal article" date="2023" name="Mol. Biol. Evol.">
        <title>Third-Generation Sequencing Reveals the Adaptive Role of the Epigenome in Three Deep-Sea Polychaetes.</title>
        <authorList>
            <person name="Perez M."/>
            <person name="Aroh O."/>
            <person name="Sun Y."/>
            <person name="Lan Y."/>
            <person name="Juniper S.K."/>
            <person name="Young C.R."/>
            <person name="Angers B."/>
            <person name="Qian P.Y."/>
        </authorList>
    </citation>
    <scope>NUCLEOTIDE SEQUENCE</scope>
    <source>
        <strain evidence="1">R07B-5</strain>
    </source>
</reference>
<name>A0AAD9NWS8_RIDPI</name>
<dbReference type="Proteomes" id="UP001209878">
    <property type="component" value="Unassembled WGS sequence"/>
</dbReference>
<sequence>MFYYHIQPVCTLWLLDSRSDTGLYNYILHTGLYNYILHTGLYNRVLHTGLYNYILHTDLYNRESNRTRVLYQSNCTHDFFSRLNFFHMNSCKQTY</sequence>
<dbReference type="EMBL" id="JAODUO010000291">
    <property type="protein sequence ID" value="KAK2183910.1"/>
    <property type="molecule type" value="Genomic_DNA"/>
</dbReference>
<protein>
    <submittedName>
        <fullName evidence="1">Uncharacterized protein</fullName>
    </submittedName>
</protein>
<evidence type="ECO:0000313" key="1">
    <source>
        <dbReference type="EMBL" id="KAK2183910.1"/>
    </source>
</evidence>
<proteinExistence type="predicted"/>
<gene>
    <name evidence="1" type="ORF">NP493_292g02000</name>
</gene>
<comment type="caution">
    <text evidence="1">The sequence shown here is derived from an EMBL/GenBank/DDBJ whole genome shotgun (WGS) entry which is preliminary data.</text>
</comment>
<organism evidence="1 2">
    <name type="scientific">Ridgeia piscesae</name>
    <name type="common">Tubeworm</name>
    <dbReference type="NCBI Taxonomy" id="27915"/>
    <lineage>
        <taxon>Eukaryota</taxon>
        <taxon>Metazoa</taxon>
        <taxon>Spiralia</taxon>
        <taxon>Lophotrochozoa</taxon>
        <taxon>Annelida</taxon>
        <taxon>Polychaeta</taxon>
        <taxon>Sedentaria</taxon>
        <taxon>Canalipalpata</taxon>
        <taxon>Sabellida</taxon>
        <taxon>Siboglinidae</taxon>
        <taxon>Ridgeia</taxon>
    </lineage>
</organism>
<evidence type="ECO:0000313" key="2">
    <source>
        <dbReference type="Proteomes" id="UP001209878"/>
    </source>
</evidence>
<dbReference type="AlphaFoldDB" id="A0AAD9NWS8"/>
<accession>A0AAD9NWS8</accession>